<dbReference type="InterPro" id="IPR000014">
    <property type="entry name" value="PAS"/>
</dbReference>
<feature type="domain" description="PAS" evidence="5">
    <location>
        <begin position="35"/>
        <end position="87"/>
    </location>
</feature>
<dbReference type="CDD" id="cd00130">
    <property type="entry name" value="PAS"/>
    <property type="match status" value="2"/>
</dbReference>
<feature type="domain" description="GGDEF" evidence="7">
    <location>
        <begin position="326"/>
        <end position="463"/>
    </location>
</feature>
<evidence type="ECO:0000256" key="4">
    <source>
        <dbReference type="ARBA" id="ARBA00034247"/>
    </source>
</evidence>
<comment type="pathway">
    <text evidence="2">Purine metabolism; 3',5'-cyclic di-GMP biosynthesis.</text>
</comment>
<dbReference type="PROSITE" id="PS50112">
    <property type="entry name" value="PAS"/>
    <property type="match status" value="2"/>
</dbReference>
<dbReference type="FunFam" id="3.30.70.270:FF:000001">
    <property type="entry name" value="Diguanylate cyclase domain protein"/>
    <property type="match status" value="1"/>
</dbReference>
<keyword evidence="10" id="KW-1185">Reference proteome</keyword>
<dbReference type="InterPro" id="IPR000160">
    <property type="entry name" value="GGDEF_dom"/>
</dbReference>
<evidence type="ECO:0000256" key="3">
    <source>
        <dbReference type="ARBA" id="ARBA00012528"/>
    </source>
</evidence>
<dbReference type="STRING" id="29486.UGYR_03205"/>
<dbReference type="InterPro" id="IPR050469">
    <property type="entry name" value="Diguanylate_Cyclase"/>
</dbReference>
<dbReference type="Gene3D" id="3.30.70.270">
    <property type="match status" value="1"/>
</dbReference>
<dbReference type="EMBL" id="LN681231">
    <property type="protein sequence ID" value="CEK27819.1"/>
    <property type="molecule type" value="Genomic_DNA"/>
</dbReference>
<name>A0A0A5FKY0_YERRU</name>
<evidence type="ECO:0000259" key="5">
    <source>
        <dbReference type="PROSITE" id="PS50112"/>
    </source>
</evidence>
<dbReference type="Pfam" id="PF08447">
    <property type="entry name" value="PAS_3"/>
    <property type="match status" value="1"/>
</dbReference>
<comment type="cofactor">
    <cofactor evidence="1">
        <name>Mg(2+)</name>
        <dbReference type="ChEBI" id="CHEBI:18420"/>
    </cofactor>
</comment>
<accession>A0A0A5FKY0</accession>
<sequence length="463" mass="52292">MGLRYFYLNSLRFFARKTVGSRCKSDQPCKKDTLLNLQLESFLSAETQVAIITTDLENRIRTFNIGAERMFGIDKQEVLGHQITDVISVDSDRGEQASVSGRENAQPEASEWLYQRKNGESFWGTLSLHVINDDQGKPIGYINLISDISERKELLIKLENSQKLMNRLTRNIPAMIYAYYLSAEGDSYFKYCSDGIKKIFGLSPQEVINIPKHENPIFSLIHPADRVMLRQQLEISQRDLSVWSCDFRVTLPQKGMRWLHGESFPTQSANGITVWYGSFFDITELKQSESILKALAQTDVLTGVANRRHFDEIYRQTWQMSQSSGESLSVLMIDFDNFKSFNDLYGHGRGDICLKLVVETLSSAIRENTDVLARYGGEEFIVLLSPCNSEEAWLVAERMRYSIEKLDIPHAVSPKGKVTISIGVATIVPTLGGLTPAEVSDCADKALYRAKIAGKNRVEAILL</sequence>
<dbReference type="PROSITE" id="PS50113">
    <property type="entry name" value="PAC"/>
    <property type="match status" value="1"/>
</dbReference>
<dbReference type="Proteomes" id="UP000255169">
    <property type="component" value="Unassembled WGS sequence"/>
</dbReference>
<dbReference type="InterPro" id="IPR001610">
    <property type="entry name" value="PAC"/>
</dbReference>
<reference evidence="8" key="1">
    <citation type="journal article" date="2015" name="Genome Announc.">
        <title>Complete Genome Sequence of Yersinia ruckeri Strain CSF007-82, Etiologic Agent of Red Mouth Disease in Salmonid Fish.</title>
        <authorList>
            <person name="Nelson M.C."/>
            <person name="LaPatra S.E."/>
            <person name="Welch T.J."/>
            <person name="Graf J."/>
        </authorList>
    </citation>
    <scope>NUCLEOTIDE SEQUENCE</scope>
    <source>
        <strain evidence="8">CSF007-82</strain>
    </source>
</reference>
<proteinExistence type="predicted"/>
<dbReference type="SMART" id="SM00267">
    <property type="entry name" value="GGDEF"/>
    <property type="match status" value="1"/>
</dbReference>
<dbReference type="Pfam" id="PF13426">
    <property type="entry name" value="PAS_9"/>
    <property type="match status" value="1"/>
</dbReference>
<evidence type="ECO:0000313" key="8">
    <source>
        <dbReference type="EMBL" id="CEK27819.1"/>
    </source>
</evidence>
<dbReference type="NCBIfam" id="TIGR00254">
    <property type="entry name" value="GGDEF"/>
    <property type="match status" value="1"/>
</dbReference>
<evidence type="ECO:0000313" key="10">
    <source>
        <dbReference type="Proteomes" id="UP000255169"/>
    </source>
</evidence>
<dbReference type="Gene3D" id="3.30.450.20">
    <property type="entry name" value="PAS domain"/>
    <property type="match status" value="2"/>
</dbReference>
<dbReference type="InterPro" id="IPR035965">
    <property type="entry name" value="PAS-like_dom_sf"/>
</dbReference>
<dbReference type="SUPFAM" id="SSF55785">
    <property type="entry name" value="PYP-like sensor domain (PAS domain)"/>
    <property type="match status" value="2"/>
</dbReference>
<dbReference type="AlphaFoldDB" id="A0A0A5FKY0"/>
<feature type="domain" description="PAC" evidence="6">
    <location>
        <begin position="108"/>
        <end position="160"/>
    </location>
</feature>
<dbReference type="SMART" id="SM00086">
    <property type="entry name" value="PAC"/>
    <property type="match status" value="2"/>
</dbReference>
<feature type="domain" description="PAS" evidence="5">
    <location>
        <begin position="161"/>
        <end position="234"/>
    </location>
</feature>
<dbReference type="CDD" id="cd01949">
    <property type="entry name" value="GGDEF"/>
    <property type="match status" value="1"/>
</dbReference>
<evidence type="ECO:0000259" key="7">
    <source>
        <dbReference type="PROSITE" id="PS50887"/>
    </source>
</evidence>
<dbReference type="NCBIfam" id="TIGR00229">
    <property type="entry name" value="sensory_box"/>
    <property type="match status" value="2"/>
</dbReference>
<evidence type="ECO:0000259" key="6">
    <source>
        <dbReference type="PROSITE" id="PS50113"/>
    </source>
</evidence>
<dbReference type="GO" id="GO:0052621">
    <property type="term" value="F:diguanylate cyclase activity"/>
    <property type="evidence" value="ECO:0007669"/>
    <property type="project" value="UniProtKB-EC"/>
</dbReference>
<dbReference type="OrthoDB" id="9812260at2"/>
<reference evidence="9 10" key="2">
    <citation type="submission" date="2018-06" db="EMBL/GenBank/DDBJ databases">
        <authorList>
            <consortium name="Pathogen Informatics"/>
            <person name="Doyle S."/>
        </authorList>
    </citation>
    <scope>NUCLEOTIDE SEQUENCE [LARGE SCALE GENOMIC DNA]</scope>
    <source>
        <strain evidence="9 10">NCTC10476</strain>
    </source>
</reference>
<evidence type="ECO:0000256" key="1">
    <source>
        <dbReference type="ARBA" id="ARBA00001946"/>
    </source>
</evidence>
<dbReference type="InterPro" id="IPR013655">
    <property type="entry name" value="PAS_fold_3"/>
</dbReference>
<protein>
    <recommendedName>
        <fullName evidence="3">diguanylate cyclase</fullName>
        <ecNumber evidence="3">2.7.7.65</ecNumber>
    </recommendedName>
</protein>
<organism evidence="8">
    <name type="scientific">Yersinia ruckeri</name>
    <dbReference type="NCBI Taxonomy" id="29486"/>
    <lineage>
        <taxon>Bacteria</taxon>
        <taxon>Pseudomonadati</taxon>
        <taxon>Pseudomonadota</taxon>
        <taxon>Gammaproteobacteria</taxon>
        <taxon>Enterobacterales</taxon>
        <taxon>Yersiniaceae</taxon>
        <taxon>Yersinia</taxon>
    </lineage>
</organism>
<comment type="catalytic activity">
    <reaction evidence="4">
        <text>2 GTP = 3',3'-c-di-GMP + 2 diphosphate</text>
        <dbReference type="Rhea" id="RHEA:24898"/>
        <dbReference type="ChEBI" id="CHEBI:33019"/>
        <dbReference type="ChEBI" id="CHEBI:37565"/>
        <dbReference type="ChEBI" id="CHEBI:58805"/>
        <dbReference type="EC" id="2.7.7.65"/>
    </reaction>
</comment>
<dbReference type="EMBL" id="UHJG01000001">
    <property type="protein sequence ID" value="SUP98523.1"/>
    <property type="molecule type" value="Genomic_DNA"/>
</dbReference>
<dbReference type="SMART" id="SM00091">
    <property type="entry name" value="PAS"/>
    <property type="match status" value="2"/>
</dbReference>
<dbReference type="GeneID" id="66879742"/>
<evidence type="ECO:0000313" key="9">
    <source>
        <dbReference type="EMBL" id="SUP98523.1"/>
    </source>
</evidence>
<dbReference type="Pfam" id="PF00990">
    <property type="entry name" value="GGDEF"/>
    <property type="match status" value="1"/>
</dbReference>
<dbReference type="GO" id="GO:0043709">
    <property type="term" value="P:cell adhesion involved in single-species biofilm formation"/>
    <property type="evidence" value="ECO:0007669"/>
    <property type="project" value="TreeGrafter"/>
</dbReference>
<dbReference type="GO" id="GO:1902201">
    <property type="term" value="P:negative regulation of bacterial-type flagellum-dependent cell motility"/>
    <property type="evidence" value="ECO:0007669"/>
    <property type="project" value="TreeGrafter"/>
</dbReference>
<dbReference type="RefSeq" id="WP_004721383.1">
    <property type="nucleotide sequence ID" value="NZ_CCYO01000024.1"/>
</dbReference>
<gene>
    <name evidence="9" type="primary">cph2_1</name>
    <name evidence="8" type="ORF">CSF007_10345</name>
    <name evidence="9" type="ORF">NCTC10476_00086</name>
</gene>
<dbReference type="PANTHER" id="PTHR45138:SF9">
    <property type="entry name" value="DIGUANYLATE CYCLASE DGCM-RELATED"/>
    <property type="match status" value="1"/>
</dbReference>
<dbReference type="GO" id="GO:0005886">
    <property type="term" value="C:plasma membrane"/>
    <property type="evidence" value="ECO:0007669"/>
    <property type="project" value="TreeGrafter"/>
</dbReference>
<dbReference type="PANTHER" id="PTHR45138">
    <property type="entry name" value="REGULATORY COMPONENTS OF SENSORY TRANSDUCTION SYSTEM"/>
    <property type="match status" value="1"/>
</dbReference>
<dbReference type="InterPro" id="IPR043128">
    <property type="entry name" value="Rev_trsase/Diguanyl_cyclase"/>
</dbReference>
<dbReference type="InterPro" id="IPR029787">
    <property type="entry name" value="Nucleotide_cyclase"/>
</dbReference>
<evidence type="ECO:0000256" key="2">
    <source>
        <dbReference type="ARBA" id="ARBA00004665"/>
    </source>
</evidence>
<dbReference type="EC" id="2.7.7.65" evidence="3"/>
<dbReference type="SUPFAM" id="SSF55073">
    <property type="entry name" value="Nucleotide cyclase"/>
    <property type="match status" value="1"/>
</dbReference>
<dbReference type="PROSITE" id="PS50887">
    <property type="entry name" value="GGDEF"/>
    <property type="match status" value="1"/>
</dbReference>
<dbReference type="InterPro" id="IPR000700">
    <property type="entry name" value="PAS-assoc_C"/>
</dbReference>